<dbReference type="PRINTS" id="PR00111">
    <property type="entry name" value="ABHYDROLASE"/>
</dbReference>
<organism evidence="2 3">
    <name type="scientific">Pseudonocardia ammonioxydans</name>
    <dbReference type="NCBI Taxonomy" id="260086"/>
    <lineage>
        <taxon>Bacteria</taxon>
        <taxon>Bacillati</taxon>
        <taxon>Actinomycetota</taxon>
        <taxon>Actinomycetes</taxon>
        <taxon>Pseudonocardiales</taxon>
        <taxon>Pseudonocardiaceae</taxon>
        <taxon>Pseudonocardia</taxon>
    </lineage>
</organism>
<gene>
    <name evidence="2" type="ORF">SAMN05216207_1001379</name>
</gene>
<dbReference type="AlphaFoldDB" id="A0A1I4SDV4"/>
<dbReference type="SUPFAM" id="SSF53474">
    <property type="entry name" value="alpha/beta-Hydrolases"/>
    <property type="match status" value="1"/>
</dbReference>
<dbReference type="InterPro" id="IPR050266">
    <property type="entry name" value="AB_hydrolase_sf"/>
</dbReference>
<protein>
    <submittedName>
        <fullName evidence="2">Pimeloyl-ACP methyl ester carboxylesterase</fullName>
    </submittedName>
</protein>
<dbReference type="PANTHER" id="PTHR43798">
    <property type="entry name" value="MONOACYLGLYCEROL LIPASE"/>
    <property type="match status" value="1"/>
</dbReference>
<dbReference type="InterPro" id="IPR029058">
    <property type="entry name" value="AB_hydrolase_fold"/>
</dbReference>
<keyword evidence="3" id="KW-1185">Reference proteome</keyword>
<name>A0A1I4SDV4_PSUAM</name>
<accession>A0A1I4SDV4</accession>
<reference evidence="2 3" key="1">
    <citation type="submission" date="2016-10" db="EMBL/GenBank/DDBJ databases">
        <authorList>
            <person name="de Groot N.N."/>
        </authorList>
    </citation>
    <scope>NUCLEOTIDE SEQUENCE [LARGE SCALE GENOMIC DNA]</scope>
    <source>
        <strain evidence="2 3">CGMCC 4.1877</strain>
    </source>
</reference>
<sequence length="277" mass="30347">MSIYTSEHGGRLVRERYEQQLAAWPVPAQRHTLDTSFGRTFVLSCGDDTAPPVVLLHGSGANTSVWLDGIDLLAAGHRVVLLDLLGEPGLSDPVRLDLTTGDTADWLGECLDSLGVGPAAFAGLSLGAWTAVDFAARRPERVERLALLCPAGIGRQTIGKVAPAFLLNLLGARGRRRSAEIVTGLDAREPPEVFAEISRTFEHFRPRTERFPVFDDETLRSLTMPVLAVLGRRDRVFDPVETERRLHALVRDVRVHVVPTAGHALLGQMPRIADFLR</sequence>
<feature type="domain" description="AB hydrolase-1" evidence="1">
    <location>
        <begin position="51"/>
        <end position="265"/>
    </location>
</feature>
<dbReference type="STRING" id="260086.SAMN05216207_1001379"/>
<dbReference type="RefSeq" id="WP_245773233.1">
    <property type="nucleotide sequence ID" value="NZ_FOUY01000001.1"/>
</dbReference>
<dbReference type="Proteomes" id="UP000199614">
    <property type="component" value="Unassembled WGS sequence"/>
</dbReference>
<dbReference type="EMBL" id="FOUY01000001">
    <property type="protein sequence ID" value="SFM62511.1"/>
    <property type="molecule type" value="Genomic_DNA"/>
</dbReference>
<evidence type="ECO:0000313" key="2">
    <source>
        <dbReference type="EMBL" id="SFM62511.1"/>
    </source>
</evidence>
<dbReference type="Gene3D" id="3.40.50.1820">
    <property type="entry name" value="alpha/beta hydrolase"/>
    <property type="match status" value="1"/>
</dbReference>
<proteinExistence type="predicted"/>
<evidence type="ECO:0000259" key="1">
    <source>
        <dbReference type="Pfam" id="PF00561"/>
    </source>
</evidence>
<dbReference type="Pfam" id="PF00561">
    <property type="entry name" value="Abhydrolase_1"/>
    <property type="match status" value="1"/>
</dbReference>
<dbReference type="GO" id="GO:0003824">
    <property type="term" value="F:catalytic activity"/>
    <property type="evidence" value="ECO:0007669"/>
    <property type="project" value="UniProtKB-ARBA"/>
</dbReference>
<evidence type="ECO:0000313" key="3">
    <source>
        <dbReference type="Proteomes" id="UP000199614"/>
    </source>
</evidence>
<dbReference type="InterPro" id="IPR000073">
    <property type="entry name" value="AB_hydrolase_1"/>
</dbReference>